<comment type="caution">
    <text evidence="2">The sequence shown here is derived from an EMBL/GenBank/DDBJ whole genome shotgun (WGS) entry which is preliminary data.</text>
</comment>
<feature type="region of interest" description="Disordered" evidence="1">
    <location>
        <begin position="1"/>
        <end position="44"/>
    </location>
</feature>
<name>A0A9W9THM6_PENCI</name>
<reference evidence="2" key="1">
    <citation type="submission" date="2022-11" db="EMBL/GenBank/DDBJ databases">
        <authorList>
            <person name="Petersen C."/>
        </authorList>
    </citation>
    <scope>NUCLEOTIDE SEQUENCE</scope>
    <source>
        <strain evidence="2">IBT 23319</strain>
    </source>
</reference>
<proteinExistence type="predicted"/>
<dbReference type="AlphaFoldDB" id="A0A9W9THM6"/>
<feature type="region of interest" description="Disordered" evidence="1">
    <location>
        <begin position="415"/>
        <end position="446"/>
    </location>
</feature>
<feature type="compositionally biased region" description="Low complexity" evidence="1">
    <location>
        <begin position="422"/>
        <end position="432"/>
    </location>
</feature>
<dbReference type="OrthoDB" id="4326688at2759"/>
<evidence type="ECO:0000313" key="3">
    <source>
        <dbReference type="Proteomes" id="UP001147733"/>
    </source>
</evidence>
<reference evidence="2" key="2">
    <citation type="journal article" date="2023" name="IMA Fungus">
        <title>Comparative genomic study of the Penicillium genus elucidates a diverse pangenome and 15 lateral gene transfer events.</title>
        <authorList>
            <person name="Petersen C."/>
            <person name="Sorensen T."/>
            <person name="Nielsen M.R."/>
            <person name="Sondergaard T.E."/>
            <person name="Sorensen J.L."/>
            <person name="Fitzpatrick D.A."/>
            <person name="Frisvad J.C."/>
            <person name="Nielsen K.L."/>
        </authorList>
    </citation>
    <scope>NUCLEOTIDE SEQUENCE</scope>
    <source>
        <strain evidence="2">IBT 23319</strain>
    </source>
</reference>
<dbReference type="GeneID" id="81387512"/>
<accession>A0A9W9THM6</accession>
<dbReference type="RefSeq" id="XP_056498110.1">
    <property type="nucleotide sequence ID" value="XM_056648345.1"/>
</dbReference>
<evidence type="ECO:0000313" key="2">
    <source>
        <dbReference type="EMBL" id="KAJ5223187.1"/>
    </source>
</evidence>
<feature type="compositionally biased region" description="Basic and acidic residues" evidence="1">
    <location>
        <begin position="35"/>
        <end position="44"/>
    </location>
</feature>
<organism evidence="2 3">
    <name type="scientific">Penicillium citrinum</name>
    <dbReference type="NCBI Taxonomy" id="5077"/>
    <lineage>
        <taxon>Eukaryota</taxon>
        <taxon>Fungi</taxon>
        <taxon>Dikarya</taxon>
        <taxon>Ascomycota</taxon>
        <taxon>Pezizomycotina</taxon>
        <taxon>Eurotiomycetes</taxon>
        <taxon>Eurotiomycetidae</taxon>
        <taxon>Eurotiales</taxon>
        <taxon>Aspergillaceae</taxon>
        <taxon>Penicillium</taxon>
    </lineage>
</organism>
<evidence type="ECO:0000256" key="1">
    <source>
        <dbReference type="SAM" id="MobiDB-lite"/>
    </source>
</evidence>
<gene>
    <name evidence="2" type="ORF">N7469_009427</name>
</gene>
<dbReference type="Proteomes" id="UP001147733">
    <property type="component" value="Unassembled WGS sequence"/>
</dbReference>
<sequence length="446" mass="49152">MDPGEGSGISQQRGTARPRNDSPIPGQTQAKRYKSSTEKSPERVRIRDDVEFARDDWDGRIKRCEERIKDGYLKEIFEKKLERLKKARDTQSAVMKQFFGKSWEVIQRMANLQKIADHLKKIKDPYQELVNVEAILAAYKAGKLEWNDHATYWCQGKMIAGPSPFSFEDFGKLKTDENRGNGGFWVEGIYPLTLTENVCKYISPPSATDTDVHINIVLRLDGGVGQFDLNGNAYPEVELDFQEDTGAQMMFIYNDDMINLMAGDIKSSTAPIRHLMGYHNFNSAGGHEFVAKVLAVEANIMGVNDIGGPMLMANWATICCAVFAEDENTPGGPTTRLSGPWLRKTLYTATAPTPRPTLYVGSNKTDLMASDMLPAIRASQRTPPRFIRPHAGSAWVHDPLSGLYYPIPIGSKKGERPAGGYVPSEPESSDSGSGSGSGIVAGPAPP</sequence>
<dbReference type="EMBL" id="JAPQKT010000008">
    <property type="protein sequence ID" value="KAJ5223187.1"/>
    <property type="molecule type" value="Genomic_DNA"/>
</dbReference>
<protein>
    <submittedName>
        <fullName evidence="2">Uncharacterized protein</fullName>
    </submittedName>
</protein>
<keyword evidence="3" id="KW-1185">Reference proteome</keyword>